<accession>A0A0C2W669</accession>
<reference evidence="3 4" key="1">
    <citation type="submission" date="2014-04" db="EMBL/GenBank/DDBJ databases">
        <authorList>
            <consortium name="DOE Joint Genome Institute"/>
            <person name="Kuo A."/>
            <person name="Zuccaro A."/>
            <person name="Kohler A."/>
            <person name="Nagy L.G."/>
            <person name="Floudas D."/>
            <person name="Copeland A."/>
            <person name="Barry K.W."/>
            <person name="Cichocki N."/>
            <person name="Veneault-Fourrey C."/>
            <person name="LaButti K."/>
            <person name="Lindquist E.A."/>
            <person name="Lipzen A."/>
            <person name="Lundell T."/>
            <person name="Morin E."/>
            <person name="Murat C."/>
            <person name="Sun H."/>
            <person name="Tunlid A."/>
            <person name="Henrissat B."/>
            <person name="Grigoriev I.V."/>
            <person name="Hibbett D.S."/>
            <person name="Martin F."/>
            <person name="Nordberg H.P."/>
            <person name="Cantor M.N."/>
            <person name="Hua S.X."/>
        </authorList>
    </citation>
    <scope>NUCLEOTIDE SEQUENCE [LARGE SCALE GENOMIC DNA]</scope>
    <source>
        <strain evidence="3 4">MAFF 305830</strain>
    </source>
</reference>
<evidence type="ECO:0000313" key="4">
    <source>
        <dbReference type="Proteomes" id="UP000054097"/>
    </source>
</evidence>
<protein>
    <submittedName>
        <fullName evidence="3">Uncharacterized protein</fullName>
    </submittedName>
</protein>
<dbReference type="EMBL" id="KN824367">
    <property type="protein sequence ID" value="KIM21948.1"/>
    <property type="molecule type" value="Genomic_DNA"/>
</dbReference>
<reference evidence="4" key="2">
    <citation type="submission" date="2015-01" db="EMBL/GenBank/DDBJ databases">
        <title>Evolutionary Origins and Diversification of the Mycorrhizal Mutualists.</title>
        <authorList>
            <consortium name="DOE Joint Genome Institute"/>
            <consortium name="Mycorrhizal Genomics Consortium"/>
            <person name="Kohler A."/>
            <person name="Kuo A."/>
            <person name="Nagy L.G."/>
            <person name="Floudas D."/>
            <person name="Copeland A."/>
            <person name="Barry K.W."/>
            <person name="Cichocki N."/>
            <person name="Veneault-Fourrey C."/>
            <person name="LaButti K."/>
            <person name="Lindquist E.A."/>
            <person name="Lipzen A."/>
            <person name="Lundell T."/>
            <person name="Morin E."/>
            <person name="Murat C."/>
            <person name="Riley R."/>
            <person name="Ohm R."/>
            <person name="Sun H."/>
            <person name="Tunlid A."/>
            <person name="Henrissat B."/>
            <person name="Grigoriev I.V."/>
            <person name="Hibbett D.S."/>
            <person name="Martin F."/>
        </authorList>
    </citation>
    <scope>NUCLEOTIDE SEQUENCE [LARGE SCALE GENOMIC DNA]</scope>
    <source>
        <strain evidence="4">MAFF 305830</strain>
    </source>
</reference>
<gene>
    <name evidence="3" type="ORF">M408DRAFT_298551</name>
</gene>
<proteinExistence type="predicted"/>
<dbReference type="Proteomes" id="UP000054097">
    <property type="component" value="Unassembled WGS sequence"/>
</dbReference>
<evidence type="ECO:0000256" key="2">
    <source>
        <dbReference type="SAM" id="Phobius"/>
    </source>
</evidence>
<keyword evidence="4" id="KW-1185">Reference proteome</keyword>
<keyword evidence="2" id="KW-1133">Transmembrane helix</keyword>
<keyword evidence="2" id="KW-0812">Transmembrane</keyword>
<dbReference type="OrthoDB" id="3365917at2759"/>
<evidence type="ECO:0000313" key="3">
    <source>
        <dbReference type="EMBL" id="KIM21948.1"/>
    </source>
</evidence>
<dbReference type="HOGENOM" id="CLU_051236_0_0_1"/>
<name>A0A0C2W669_SERVB</name>
<feature type="region of interest" description="Disordered" evidence="1">
    <location>
        <begin position="24"/>
        <end position="44"/>
    </location>
</feature>
<sequence>MDPTDVYLNVLIPHTSLVATAFSSGGGSKQSINGGGLAGRASGGGTRNEIYGTARYGSGYGQYTTSADGTTQYQPDFTLDVSRRDFPHGFPPLSFGNYSGGGEYYSVEQGDLPGVLAPHHCATATIGSCDARVFALDISVGDQTWYVLADYVTVETINAIVSLPVAQGGCNMIGRIPQAMARGSTYGSQNETAPIGDKETQGYSTARATGLGIIRLDLYPWNVLQFYRGSSVAFISPDYDNAFAHNGNNNTDYWASTPFNKTGVDIPFLDCLNHTIAAAIPIVNPTLIVRSRLSKGQIAGIVVGSVAGVVLIAVGIWFWHSRQKKAKQAY</sequence>
<organism evidence="3 4">
    <name type="scientific">Serendipita vermifera MAFF 305830</name>
    <dbReference type="NCBI Taxonomy" id="933852"/>
    <lineage>
        <taxon>Eukaryota</taxon>
        <taxon>Fungi</taxon>
        <taxon>Dikarya</taxon>
        <taxon>Basidiomycota</taxon>
        <taxon>Agaricomycotina</taxon>
        <taxon>Agaricomycetes</taxon>
        <taxon>Sebacinales</taxon>
        <taxon>Serendipitaceae</taxon>
        <taxon>Serendipita</taxon>
    </lineage>
</organism>
<evidence type="ECO:0000256" key="1">
    <source>
        <dbReference type="SAM" id="MobiDB-lite"/>
    </source>
</evidence>
<keyword evidence="2" id="KW-0472">Membrane</keyword>
<dbReference type="AlphaFoldDB" id="A0A0C2W669"/>
<feature type="transmembrane region" description="Helical" evidence="2">
    <location>
        <begin position="298"/>
        <end position="319"/>
    </location>
</feature>